<dbReference type="PROSITE" id="PS50059">
    <property type="entry name" value="FKBP_PPIASE"/>
    <property type="match status" value="1"/>
</dbReference>
<dbReference type="GO" id="GO:0005740">
    <property type="term" value="C:mitochondrial envelope"/>
    <property type="evidence" value="ECO:0007669"/>
    <property type="project" value="TreeGrafter"/>
</dbReference>
<sequence length="410" mass="46090">MSSDVNAAQTADNYSMVDNESDDLVEVFPSARACVSSGEPSLDGSIDDERGALSDSDITHAARTQTIATQVKGPSSDYLESSCRLEHEARERGDDWEDMLGSGELYKKTLKNGTGHHKVRDGQWITVKVVDTLRGVDSHDLLTFITGFSMVVDAWELAAKLMVEGEICALRTSSRFAYGENGLNKTIGPNQQMEYTIEILKIGDSPKYMQMAEDELCDFVLMLKDRGNFYFSRKEYEKAIFVYKRALTIVDTPEESEGLRKLFSSINSNLAVCYSKIDEWTLVEEHASTAISLHALNTKAYFHRALAYGQRGEIDRALADLRAALSIEPNEKSLQREIERVMSKKKEAREKEKLIFKKMVAGLSTEDYATPSRSLLASARLFLSSRLHLAVLSFFIVMLALFLHFLLQLW</sequence>
<dbReference type="InterPro" id="IPR019734">
    <property type="entry name" value="TPR_rpt"/>
</dbReference>
<dbReference type="PANTHER" id="PTHR46512:SF1">
    <property type="entry name" value="PEPTIDYLPROLYL ISOMERASE"/>
    <property type="match status" value="1"/>
</dbReference>
<evidence type="ECO:0000256" key="5">
    <source>
        <dbReference type="SAM" id="Phobius"/>
    </source>
</evidence>
<evidence type="ECO:0000259" key="6">
    <source>
        <dbReference type="PROSITE" id="PS50059"/>
    </source>
</evidence>
<proteinExistence type="predicted"/>
<dbReference type="InterPro" id="IPR046357">
    <property type="entry name" value="PPIase_dom_sf"/>
</dbReference>
<dbReference type="SUPFAM" id="SSF48452">
    <property type="entry name" value="TPR-like"/>
    <property type="match status" value="1"/>
</dbReference>
<dbReference type="AlphaFoldDB" id="A0AAF3F5L6"/>
<feature type="domain" description="PPIase FKBP-type" evidence="6">
    <location>
        <begin position="128"/>
        <end position="203"/>
    </location>
</feature>
<dbReference type="SMART" id="SM00028">
    <property type="entry name" value="TPR"/>
    <property type="match status" value="3"/>
</dbReference>
<dbReference type="SUPFAM" id="SSF54534">
    <property type="entry name" value="FKBP-like"/>
    <property type="match status" value="1"/>
</dbReference>
<keyword evidence="5" id="KW-0812">Transmembrane</keyword>
<dbReference type="GO" id="GO:0012505">
    <property type="term" value="C:endomembrane system"/>
    <property type="evidence" value="ECO:0007669"/>
    <property type="project" value="TreeGrafter"/>
</dbReference>
<dbReference type="PANTHER" id="PTHR46512">
    <property type="entry name" value="PEPTIDYLPROLYL ISOMERASE"/>
    <property type="match status" value="1"/>
</dbReference>
<dbReference type="InterPro" id="IPR011990">
    <property type="entry name" value="TPR-like_helical_dom_sf"/>
</dbReference>
<keyword evidence="5" id="KW-1133">Transmembrane helix</keyword>
<keyword evidence="3" id="KW-0413">Isomerase</keyword>
<feature type="repeat" description="TPR" evidence="4">
    <location>
        <begin position="220"/>
        <end position="253"/>
    </location>
</feature>
<evidence type="ECO:0000313" key="8">
    <source>
        <dbReference type="WBParaSite" id="MBELARI_LOCUS21916"/>
    </source>
</evidence>
<dbReference type="Proteomes" id="UP000887575">
    <property type="component" value="Unassembled WGS sequence"/>
</dbReference>
<dbReference type="GO" id="GO:0005829">
    <property type="term" value="C:cytosol"/>
    <property type="evidence" value="ECO:0007669"/>
    <property type="project" value="TreeGrafter"/>
</dbReference>
<evidence type="ECO:0000256" key="2">
    <source>
        <dbReference type="ARBA" id="ARBA00022803"/>
    </source>
</evidence>
<dbReference type="PROSITE" id="PS50293">
    <property type="entry name" value="TPR_REGION"/>
    <property type="match status" value="1"/>
</dbReference>
<dbReference type="Gene3D" id="3.10.50.40">
    <property type="match status" value="1"/>
</dbReference>
<dbReference type="WBParaSite" id="MBELARI_LOCUS21916">
    <property type="protein sequence ID" value="MBELARI_LOCUS21916"/>
    <property type="gene ID" value="MBELARI_LOCUS21916"/>
</dbReference>
<reference evidence="8" key="1">
    <citation type="submission" date="2024-02" db="UniProtKB">
        <authorList>
            <consortium name="WormBaseParasite"/>
        </authorList>
    </citation>
    <scope>IDENTIFICATION</scope>
</reference>
<dbReference type="GO" id="GO:0043066">
    <property type="term" value="P:negative regulation of apoptotic process"/>
    <property type="evidence" value="ECO:0007669"/>
    <property type="project" value="TreeGrafter"/>
</dbReference>
<dbReference type="PROSITE" id="PS50005">
    <property type="entry name" value="TPR"/>
    <property type="match status" value="2"/>
</dbReference>
<keyword evidence="2 4" id="KW-0802">TPR repeat</keyword>
<accession>A0AAF3F5L6</accession>
<comment type="catalytic activity">
    <reaction evidence="3">
        <text>[protein]-peptidylproline (omega=180) = [protein]-peptidylproline (omega=0)</text>
        <dbReference type="Rhea" id="RHEA:16237"/>
        <dbReference type="Rhea" id="RHEA-COMP:10747"/>
        <dbReference type="Rhea" id="RHEA-COMP:10748"/>
        <dbReference type="ChEBI" id="CHEBI:83833"/>
        <dbReference type="ChEBI" id="CHEBI:83834"/>
        <dbReference type="EC" id="5.2.1.8"/>
    </reaction>
</comment>
<feature type="repeat" description="TPR" evidence="4">
    <location>
        <begin position="298"/>
        <end position="331"/>
    </location>
</feature>
<keyword evidence="5" id="KW-0472">Membrane</keyword>
<evidence type="ECO:0000313" key="7">
    <source>
        <dbReference type="Proteomes" id="UP000887575"/>
    </source>
</evidence>
<dbReference type="GO" id="GO:0003755">
    <property type="term" value="F:peptidyl-prolyl cis-trans isomerase activity"/>
    <property type="evidence" value="ECO:0007669"/>
    <property type="project" value="UniProtKB-KW"/>
</dbReference>
<dbReference type="InterPro" id="IPR001179">
    <property type="entry name" value="PPIase_FKBP_dom"/>
</dbReference>
<dbReference type="Pfam" id="PF13181">
    <property type="entry name" value="TPR_8"/>
    <property type="match status" value="2"/>
</dbReference>
<name>A0AAF3F5L6_9BILA</name>
<keyword evidence="3" id="KW-0697">Rotamase</keyword>
<evidence type="ECO:0000256" key="4">
    <source>
        <dbReference type="PROSITE-ProRule" id="PRU00339"/>
    </source>
</evidence>
<dbReference type="Pfam" id="PF00254">
    <property type="entry name" value="FKBP_C"/>
    <property type="match status" value="1"/>
</dbReference>
<feature type="transmembrane region" description="Helical" evidence="5">
    <location>
        <begin position="387"/>
        <end position="407"/>
    </location>
</feature>
<evidence type="ECO:0000256" key="3">
    <source>
        <dbReference type="PROSITE-ProRule" id="PRU00277"/>
    </source>
</evidence>
<dbReference type="InterPro" id="IPR050754">
    <property type="entry name" value="FKBP4/5/8-like"/>
</dbReference>
<evidence type="ECO:0000256" key="1">
    <source>
        <dbReference type="ARBA" id="ARBA00022737"/>
    </source>
</evidence>
<keyword evidence="1" id="KW-0677">Repeat</keyword>
<dbReference type="Gene3D" id="1.25.40.10">
    <property type="entry name" value="Tetratricopeptide repeat domain"/>
    <property type="match status" value="1"/>
</dbReference>
<organism evidence="7 8">
    <name type="scientific">Mesorhabditis belari</name>
    <dbReference type="NCBI Taxonomy" id="2138241"/>
    <lineage>
        <taxon>Eukaryota</taxon>
        <taxon>Metazoa</taxon>
        <taxon>Ecdysozoa</taxon>
        <taxon>Nematoda</taxon>
        <taxon>Chromadorea</taxon>
        <taxon>Rhabditida</taxon>
        <taxon>Rhabditina</taxon>
        <taxon>Rhabditomorpha</taxon>
        <taxon>Rhabditoidea</taxon>
        <taxon>Rhabditidae</taxon>
        <taxon>Mesorhabditinae</taxon>
        <taxon>Mesorhabditis</taxon>
    </lineage>
</organism>
<dbReference type="GO" id="GO:0016020">
    <property type="term" value="C:membrane"/>
    <property type="evidence" value="ECO:0007669"/>
    <property type="project" value="TreeGrafter"/>
</dbReference>
<dbReference type="EC" id="5.2.1.8" evidence="3"/>
<dbReference type="GO" id="GO:0044183">
    <property type="term" value="F:protein folding chaperone"/>
    <property type="evidence" value="ECO:0007669"/>
    <property type="project" value="TreeGrafter"/>
</dbReference>
<keyword evidence="7" id="KW-1185">Reference proteome</keyword>
<protein>
    <recommendedName>
        <fullName evidence="3">peptidylprolyl isomerase</fullName>
        <ecNumber evidence="3">5.2.1.8</ecNumber>
    </recommendedName>
</protein>